<gene>
    <name evidence="7" type="ORF">M427DRAFT_67271</name>
</gene>
<reference evidence="7 8" key="1">
    <citation type="journal article" date="2015" name="Genome Biol. Evol.">
        <title>Phylogenomic analyses indicate that early fungi evolved digesting cell walls of algal ancestors of land plants.</title>
        <authorList>
            <person name="Chang Y."/>
            <person name="Wang S."/>
            <person name="Sekimoto S."/>
            <person name="Aerts A.L."/>
            <person name="Choi C."/>
            <person name="Clum A."/>
            <person name="LaButti K.M."/>
            <person name="Lindquist E.A."/>
            <person name="Yee Ngan C."/>
            <person name="Ohm R.A."/>
            <person name="Salamov A.A."/>
            <person name="Grigoriev I.V."/>
            <person name="Spatafora J.W."/>
            <person name="Berbee M.L."/>
        </authorList>
    </citation>
    <scope>NUCLEOTIDE SEQUENCE [LARGE SCALE GENOMIC DNA]</scope>
    <source>
        <strain evidence="7 8">JEL478</strain>
    </source>
</reference>
<evidence type="ECO:0000256" key="4">
    <source>
        <dbReference type="SAM" id="Coils"/>
    </source>
</evidence>
<feature type="compositionally biased region" description="Basic and acidic residues" evidence="5">
    <location>
        <begin position="175"/>
        <end position="191"/>
    </location>
</feature>
<dbReference type="CDD" id="cd14687">
    <property type="entry name" value="bZIP_ATF2"/>
    <property type="match status" value="1"/>
</dbReference>
<organism evidence="7 8">
    <name type="scientific">Gonapodya prolifera (strain JEL478)</name>
    <name type="common">Monoblepharis prolifera</name>
    <dbReference type="NCBI Taxonomy" id="1344416"/>
    <lineage>
        <taxon>Eukaryota</taxon>
        <taxon>Fungi</taxon>
        <taxon>Fungi incertae sedis</taxon>
        <taxon>Chytridiomycota</taxon>
        <taxon>Chytridiomycota incertae sedis</taxon>
        <taxon>Monoblepharidomycetes</taxon>
        <taxon>Monoblepharidales</taxon>
        <taxon>Gonapodyaceae</taxon>
        <taxon>Gonapodya</taxon>
    </lineage>
</organism>
<dbReference type="AlphaFoldDB" id="A0A139AQW3"/>
<dbReference type="GO" id="GO:0005634">
    <property type="term" value="C:nucleus"/>
    <property type="evidence" value="ECO:0007669"/>
    <property type="project" value="TreeGrafter"/>
</dbReference>
<dbReference type="SUPFAM" id="SSF57959">
    <property type="entry name" value="Leucine zipper domain"/>
    <property type="match status" value="1"/>
</dbReference>
<dbReference type="PROSITE" id="PS50217">
    <property type="entry name" value="BZIP"/>
    <property type="match status" value="1"/>
</dbReference>
<protein>
    <recommendedName>
        <fullName evidence="6">BZIP domain-containing protein</fullName>
    </recommendedName>
</protein>
<evidence type="ECO:0000256" key="2">
    <source>
        <dbReference type="ARBA" id="ARBA00023125"/>
    </source>
</evidence>
<dbReference type="STRING" id="1344416.A0A139AQW3"/>
<evidence type="ECO:0000313" key="8">
    <source>
        <dbReference type="Proteomes" id="UP000070544"/>
    </source>
</evidence>
<dbReference type="GO" id="GO:0000981">
    <property type="term" value="F:DNA-binding transcription factor activity, RNA polymerase II-specific"/>
    <property type="evidence" value="ECO:0007669"/>
    <property type="project" value="TreeGrafter"/>
</dbReference>
<dbReference type="InterPro" id="IPR004827">
    <property type="entry name" value="bZIP"/>
</dbReference>
<evidence type="ECO:0000256" key="5">
    <source>
        <dbReference type="SAM" id="MobiDB-lite"/>
    </source>
</evidence>
<dbReference type="PANTHER" id="PTHR23351:SF24">
    <property type="entry name" value="ACTIVATING TRANSCRIPTION FACTOR 3-RELATED"/>
    <property type="match status" value="1"/>
</dbReference>
<feature type="compositionally biased region" description="Polar residues" evidence="5">
    <location>
        <begin position="123"/>
        <end position="133"/>
    </location>
</feature>
<feature type="compositionally biased region" description="Low complexity" evidence="5">
    <location>
        <begin position="12"/>
        <end position="26"/>
    </location>
</feature>
<dbReference type="Gene3D" id="1.20.5.170">
    <property type="match status" value="1"/>
</dbReference>
<dbReference type="Proteomes" id="UP000070544">
    <property type="component" value="Unassembled WGS sequence"/>
</dbReference>
<sequence length="413" mass="44690">METMTAVAQAHSSTSASPLPSLSSLLDFGTKTGSSRPRTAPIESSFSLEGELNPFDVSFSVEFAPVDLSGAEGDDYDWSTWEEPHTMTNGTRPNSIRYWSPNPERSPIHDLVAADSEDEDHSMQGSHGAQQGVESPFHDVGKLPGKTIYGNDQHEQKSPNTSLSELPHAMIPKDGFTRSGRDASPKIEKSSPRSSGFPAPPLAAFEDGDWEKILANPDYAKSEPPGAVQFSALGQLVPDVTLPVPSPRKRKHQSASGSLSGSRSARVLSSTASDTSDYASLVPPPGIFSDEESSVHSEVPPLSAKRTEVMVTEDAPPQKGGAKTGSGRGRRPTNRGARSGLSADEQKRRARELNRLAASKCRQKRKERMNAMQDNYETLVQLNESLDLEVADLEMEVKLLKTLIKSTKCKAHD</sequence>
<feature type="compositionally biased region" description="Low complexity" evidence="5">
    <location>
        <begin position="254"/>
        <end position="281"/>
    </location>
</feature>
<keyword evidence="3" id="KW-0804">Transcription</keyword>
<name>A0A139AQW3_GONPJ</name>
<dbReference type="GO" id="GO:0000978">
    <property type="term" value="F:RNA polymerase II cis-regulatory region sequence-specific DNA binding"/>
    <property type="evidence" value="ECO:0007669"/>
    <property type="project" value="TreeGrafter"/>
</dbReference>
<feature type="region of interest" description="Disordered" evidence="5">
    <location>
        <begin position="239"/>
        <end position="368"/>
    </location>
</feature>
<dbReference type="InterPro" id="IPR046347">
    <property type="entry name" value="bZIP_sf"/>
</dbReference>
<dbReference type="Pfam" id="PF00170">
    <property type="entry name" value="bZIP_1"/>
    <property type="match status" value="1"/>
</dbReference>
<feature type="region of interest" description="Disordered" evidence="5">
    <location>
        <begin position="1"/>
        <end position="41"/>
    </location>
</feature>
<keyword evidence="2" id="KW-0238">DNA-binding</keyword>
<dbReference type="SMART" id="SM00338">
    <property type="entry name" value="BRLZ"/>
    <property type="match status" value="1"/>
</dbReference>
<dbReference type="InterPro" id="IPR000837">
    <property type="entry name" value="AP-1"/>
</dbReference>
<evidence type="ECO:0000313" key="7">
    <source>
        <dbReference type="EMBL" id="KXS19112.1"/>
    </source>
</evidence>
<feature type="compositionally biased region" description="Polar residues" evidence="5">
    <location>
        <begin position="31"/>
        <end position="41"/>
    </location>
</feature>
<keyword evidence="8" id="KW-1185">Reference proteome</keyword>
<accession>A0A139AQW3</accession>
<evidence type="ECO:0000256" key="1">
    <source>
        <dbReference type="ARBA" id="ARBA00023015"/>
    </source>
</evidence>
<dbReference type="PANTHER" id="PTHR23351">
    <property type="entry name" value="FOS TRANSCRIPTION FACTOR-RELATED"/>
    <property type="match status" value="1"/>
</dbReference>
<keyword evidence="1" id="KW-0805">Transcription regulation</keyword>
<evidence type="ECO:0000259" key="6">
    <source>
        <dbReference type="PROSITE" id="PS50217"/>
    </source>
</evidence>
<dbReference type="EMBL" id="KQ965739">
    <property type="protein sequence ID" value="KXS19112.1"/>
    <property type="molecule type" value="Genomic_DNA"/>
</dbReference>
<proteinExistence type="predicted"/>
<evidence type="ECO:0000256" key="3">
    <source>
        <dbReference type="ARBA" id="ARBA00023163"/>
    </source>
</evidence>
<dbReference type="OrthoDB" id="295274at2759"/>
<feature type="compositionally biased region" description="Basic and acidic residues" evidence="5">
    <location>
        <begin position="344"/>
        <end position="354"/>
    </location>
</feature>
<keyword evidence="4" id="KW-0175">Coiled coil</keyword>
<feature type="coiled-coil region" evidence="4">
    <location>
        <begin position="369"/>
        <end position="403"/>
    </location>
</feature>
<feature type="domain" description="BZIP" evidence="6">
    <location>
        <begin position="344"/>
        <end position="407"/>
    </location>
</feature>
<feature type="region of interest" description="Disordered" evidence="5">
    <location>
        <begin position="81"/>
        <end position="204"/>
    </location>
</feature>